<feature type="domain" description="Putative E3 ubiquitin-protein ligase LIN N-terminal" evidence="1">
    <location>
        <begin position="1"/>
        <end position="89"/>
    </location>
</feature>
<proteinExistence type="predicted"/>
<evidence type="ECO:0000259" key="1">
    <source>
        <dbReference type="Pfam" id="PF23568"/>
    </source>
</evidence>
<dbReference type="Proteomes" id="UP000233837">
    <property type="component" value="Unassembled WGS sequence"/>
</dbReference>
<dbReference type="PANTHER" id="PTHR35549">
    <property type="entry name" value="OS04G0584500 PROTEIN"/>
    <property type="match status" value="1"/>
</dbReference>
<dbReference type="PANTHER" id="PTHR35549:SF1">
    <property type="entry name" value="OS04G0584500 PROTEIN"/>
    <property type="match status" value="1"/>
</dbReference>
<dbReference type="AlphaFoldDB" id="A0A2I0V6V8"/>
<dbReference type="Pfam" id="PF23568">
    <property type="entry name" value="ARM_LIN"/>
    <property type="match status" value="1"/>
</dbReference>
<dbReference type="EMBL" id="KZ505585">
    <property type="protein sequence ID" value="PKU59145.1"/>
    <property type="molecule type" value="Genomic_DNA"/>
</dbReference>
<gene>
    <name evidence="2" type="ORF">MA16_Dca028262</name>
</gene>
<evidence type="ECO:0000313" key="3">
    <source>
        <dbReference type="Proteomes" id="UP000233837"/>
    </source>
</evidence>
<name>A0A2I0V6V8_9ASPA</name>
<accession>A0A2I0V6V8</accession>
<evidence type="ECO:0000313" key="2">
    <source>
        <dbReference type="EMBL" id="PKU59145.1"/>
    </source>
</evidence>
<dbReference type="InterPro" id="IPR056512">
    <property type="entry name" value="LIN_N"/>
</dbReference>
<protein>
    <recommendedName>
        <fullName evidence="1">Putative E3 ubiquitin-protein ligase LIN N-terminal domain-containing protein</fullName>
    </recommendedName>
</protein>
<sequence length="179" mass="20095">MQIFSHSPYLAQIVLLPGLWEGLFLPHLSHLKAWHGREAESLEGASGVKWKLEFLKELYVDLLNMGTSKFATFYKGWLMEDFRSTALPSSLPPFASFPEISEDACEIVSAKSSSSSYSVPSKAIISKLTYESVLNETKEDSKWIGKLGGRETEMEDVIEESPSMMFGDYRKKMQKGPDG</sequence>
<reference evidence="2 3" key="1">
    <citation type="journal article" date="2016" name="Sci. Rep.">
        <title>The Dendrobium catenatum Lindl. genome sequence provides insights into polysaccharide synthase, floral development and adaptive evolution.</title>
        <authorList>
            <person name="Zhang G.Q."/>
            <person name="Xu Q."/>
            <person name="Bian C."/>
            <person name="Tsai W.C."/>
            <person name="Yeh C.M."/>
            <person name="Liu K.W."/>
            <person name="Yoshida K."/>
            <person name="Zhang L.S."/>
            <person name="Chang S.B."/>
            <person name="Chen F."/>
            <person name="Shi Y."/>
            <person name="Su Y.Y."/>
            <person name="Zhang Y.Q."/>
            <person name="Chen L.J."/>
            <person name="Yin Y."/>
            <person name="Lin M."/>
            <person name="Huang H."/>
            <person name="Deng H."/>
            <person name="Wang Z.W."/>
            <person name="Zhu S.L."/>
            <person name="Zhao X."/>
            <person name="Deng C."/>
            <person name="Niu S.C."/>
            <person name="Huang J."/>
            <person name="Wang M."/>
            <person name="Liu G.H."/>
            <person name="Yang H.J."/>
            <person name="Xiao X.J."/>
            <person name="Hsiao Y.Y."/>
            <person name="Wu W.L."/>
            <person name="Chen Y.Y."/>
            <person name="Mitsuda N."/>
            <person name="Ohme-Takagi M."/>
            <person name="Luo Y.B."/>
            <person name="Van de Peer Y."/>
            <person name="Liu Z.J."/>
        </authorList>
    </citation>
    <scope>NUCLEOTIDE SEQUENCE [LARGE SCALE GENOMIC DNA]</scope>
    <source>
        <tissue evidence="2">The whole plant</tissue>
    </source>
</reference>
<reference evidence="2 3" key="2">
    <citation type="journal article" date="2017" name="Nature">
        <title>The Apostasia genome and the evolution of orchids.</title>
        <authorList>
            <person name="Zhang G.Q."/>
            <person name="Liu K.W."/>
            <person name="Li Z."/>
            <person name="Lohaus R."/>
            <person name="Hsiao Y.Y."/>
            <person name="Niu S.C."/>
            <person name="Wang J.Y."/>
            <person name="Lin Y.C."/>
            <person name="Xu Q."/>
            <person name="Chen L.J."/>
            <person name="Yoshida K."/>
            <person name="Fujiwara S."/>
            <person name="Wang Z.W."/>
            <person name="Zhang Y.Q."/>
            <person name="Mitsuda N."/>
            <person name="Wang M."/>
            <person name="Liu G.H."/>
            <person name="Pecoraro L."/>
            <person name="Huang H.X."/>
            <person name="Xiao X.J."/>
            <person name="Lin M."/>
            <person name="Wu X.Y."/>
            <person name="Wu W.L."/>
            <person name="Chen Y.Y."/>
            <person name="Chang S.B."/>
            <person name="Sakamoto S."/>
            <person name="Ohme-Takagi M."/>
            <person name="Yagi M."/>
            <person name="Zeng S.J."/>
            <person name="Shen C.Y."/>
            <person name="Yeh C.M."/>
            <person name="Luo Y.B."/>
            <person name="Tsai W.C."/>
            <person name="Van de Peer Y."/>
            <person name="Liu Z.J."/>
        </authorList>
    </citation>
    <scope>NUCLEOTIDE SEQUENCE [LARGE SCALE GENOMIC DNA]</scope>
    <source>
        <tissue evidence="2">The whole plant</tissue>
    </source>
</reference>
<organism evidence="2 3">
    <name type="scientific">Dendrobium catenatum</name>
    <dbReference type="NCBI Taxonomy" id="906689"/>
    <lineage>
        <taxon>Eukaryota</taxon>
        <taxon>Viridiplantae</taxon>
        <taxon>Streptophyta</taxon>
        <taxon>Embryophyta</taxon>
        <taxon>Tracheophyta</taxon>
        <taxon>Spermatophyta</taxon>
        <taxon>Magnoliopsida</taxon>
        <taxon>Liliopsida</taxon>
        <taxon>Asparagales</taxon>
        <taxon>Orchidaceae</taxon>
        <taxon>Epidendroideae</taxon>
        <taxon>Malaxideae</taxon>
        <taxon>Dendrobiinae</taxon>
        <taxon>Dendrobium</taxon>
    </lineage>
</organism>
<keyword evidence="3" id="KW-1185">Reference proteome</keyword>